<dbReference type="OrthoDB" id="5625556at2"/>
<organism evidence="1 2">
    <name type="scientific">Leucothrix arctica</name>
    <dbReference type="NCBI Taxonomy" id="1481894"/>
    <lineage>
        <taxon>Bacteria</taxon>
        <taxon>Pseudomonadati</taxon>
        <taxon>Pseudomonadota</taxon>
        <taxon>Gammaproteobacteria</taxon>
        <taxon>Thiotrichales</taxon>
        <taxon>Thiotrichaceae</taxon>
        <taxon>Leucothrix</taxon>
    </lineage>
</organism>
<dbReference type="RefSeq" id="WP_109822755.1">
    <property type="nucleotide sequence ID" value="NZ_QGKL01000021.1"/>
</dbReference>
<proteinExistence type="predicted"/>
<evidence type="ECO:0000313" key="1">
    <source>
        <dbReference type="EMBL" id="PWQ97327.1"/>
    </source>
</evidence>
<gene>
    <name evidence="1" type="ORF">DKT75_07250</name>
</gene>
<protein>
    <submittedName>
        <fullName evidence="1">Uncharacterized protein</fullName>
    </submittedName>
</protein>
<dbReference type="AlphaFoldDB" id="A0A317CG11"/>
<sequence>MKFHSNDVIDTTKESRLFASLPLLLHTLSDHIDNESSGNFFIVTDDNASCRFALSNGKITHCAFKRHKGHAALEAILTSDIRGIARFMESQSPLRHAREVIDHDYAMNVLKIKKLDQNDTERLTTEDKQYMMYRGQRTERTTELPPVEATVTKPSTRMYRGQPI</sequence>
<name>A0A317CG11_9GAMM</name>
<dbReference type="Proteomes" id="UP000245506">
    <property type="component" value="Unassembled WGS sequence"/>
</dbReference>
<dbReference type="EMBL" id="QGKL01000021">
    <property type="protein sequence ID" value="PWQ97327.1"/>
    <property type="molecule type" value="Genomic_DNA"/>
</dbReference>
<accession>A0A317CG11</accession>
<keyword evidence="2" id="KW-1185">Reference proteome</keyword>
<reference evidence="1 2" key="1">
    <citation type="submission" date="2018-05" db="EMBL/GenBank/DDBJ databases">
        <title>Leucothrix arctica sp. nov., isolated from Arctic seawater.</title>
        <authorList>
            <person name="Choi A."/>
            <person name="Baek K."/>
        </authorList>
    </citation>
    <scope>NUCLEOTIDE SEQUENCE [LARGE SCALE GENOMIC DNA]</scope>
    <source>
        <strain evidence="1 2">IMCC9719</strain>
    </source>
</reference>
<evidence type="ECO:0000313" key="2">
    <source>
        <dbReference type="Proteomes" id="UP000245506"/>
    </source>
</evidence>
<comment type="caution">
    <text evidence="1">The sequence shown here is derived from an EMBL/GenBank/DDBJ whole genome shotgun (WGS) entry which is preliminary data.</text>
</comment>